<dbReference type="RefSeq" id="WP_006076044.1">
    <property type="nucleotide sequence ID" value="NZ_AOMD01000004.1"/>
</dbReference>
<keyword evidence="5 6" id="KW-0472">Membrane</keyword>
<comment type="caution">
    <text evidence="8">The sequence shown here is derived from an EMBL/GenBank/DDBJ whole genome shotgun (WGS) entry which is preliminary data.</text>
</comment>
<evidence type="ECO:0000259" key="7">
    <source>
        <dbReference type="Pfam" id="PF04138"/>
    </source>
</evidence>
<feature type="transmembrane region" description="Helical" evidence="6">
    <location>
        <begin position="44"/>
        <end position="64"/>
    </location>
</feature>
<keyword evidence="9" id="KW-1185">Reference proteome</keyword>
<evidence type="ECO:0000256" key="4">
    <source>
        <dbReference type="ARBA" id="ARBA00022989"/>
    </source>
</evidence>
<dbReference type="InterPro" id="IPR007267">
    <property type="entry name" value="GtrA_DPMS_TM"/>
</dbReference>
<reference evidence="8 9" key="1">
    <citation type="journal article" date="2014" name="PLoS Genet.">
        <title>Phylogenetically driven sequencing of extremely halophilic archaea reveals strategies for static and dynamic osmo-response.</title>
        <authorList>
            <person name="Becker E.A."/>
            <person name="Seitzer P.M."/>
            <person name="Tritt A."/>
            <person name="Larsen D."/>
            <person name="Krusor M."/>
            <person name="Yao A.I."/>
            <person name="Wu D."/>
            <person name="Madern D."/>
            <person name="Eisen J.A."/>
            <person name="Darling A.E."/>
            <person name="Facciotti M.T."/>
        </authorList>
    </citation>
    <scope>NUCLEOTIDE SEQUENCE [LARGE SCALE GENOMIC DNA]</scope>
    <source>
        <strain evidence="8 9">DSM 5350</strain>
    </source>
</reference>
<sequence length="164" mass="18067">MSVLDSVRERSLFHPQNKRLVKYLIVGVMGIAINQGVFLLTVDIVPYVIAGLLGSAVSIFANYIMNDSWTWRENGTAGFGQWLWRAVKYGATRVVGVGIGLVSLFVFVELIGIEPAISNILRIGVGVIWGFGASEKWVWASEDSSLSFEKIKQMLSLSGEGKRE</sequence>
<evidence type="ECO:0000313" key="8">
    <source>
        <dbReference type="EMBL" id="EMA47539.1"/>
    </source>
</evidence>
<dbReference type="Proteomes" id="UP000011669">
    <property type="component" value="Unassembled WGS sequence"/>
</dbReference>
<dbReference type="STRING" id="1227455.C449_01196"/>
<keyword evidence="3 6" id="KW-0812">Transmembrane</keyword>
<organism evidence="8 9">
    <name type="scientific">Halococcus saccharolyticus DSM 5350</name>
    <dbReference type="NCBI Taxonomy" id="1227455"/>
    <lineage>
        <taxon>Archaea</taxon>
        <taxon>Methanobacteriati</taxon>
        <taxon>Methanobacteriota</taxon>
        <taxon>Stenosarchaea group</taxon>
        <taxon>Halobacteria</taxon>
        <taxon>Halobacteriales</taxon>
        <taxon>Halococcaceae</taxon>
        <taxon>Halococcus</taxon>
    </lineage>
</organism>
<name>M0MS30_9EURY</name>
<feature type="transmembrane region" description="Helical" evidence="6">
    <location>
        <begin position="20"/>
        <end position="38"/>
    </location>
</feature>
<dbReference type="PANTHER" id="PTHR38459:SF1">
    <property type="entry name" value="PROPHAGE BACTOPRENOL-LINKED GLUCOSE TRANSLOCASE HOMOLOG"/>
    <property type="match status" value="1"/>
</dbReference>
<comment type="similarity">
    <text evidence="2">Belongs to the GtrA family.</text>
</comment>
<accession>M0MS30</accession>
<dbReference type="GO" id="GO:0000271">
    <property type="term" value="P:polysaccharide biosynthetic process"/>
    <property type="evidence" value="ECO:0007669"/>
    <property type="project" value="InterPro"/>
</dbReference>
<protein>
    <submittedName>
        <fullName evidence="8">Dolichyl-phosphate beta-D-mannosyltransferase</fullName>
    </submittedName>
</protein>
<evidence type="ECO:0000256" key="6">
    <source>
        <dbReference type="SAM" id="Phobius"/>
    </source>
</evidence>
<dbReference type="PANTHER" id="PTHR38459">
    <property type="entry name" value="PROPHAGE BACTOPRENOL-LINKED GLUCOSE TRANSLOCASE HOMOLOG"/>
    <property type="match status" value="1"/>
</dbReference>
<dbReference type="InParanoid" id="M0MS30"/>
<keyword evidence="8" id="KW-0328">Glycosyltransferase</keyword>
<dbReference type="AlphaFoldDB" id="M0MS30"/>
<evidence type="ECO:0000313" key="9">
    <source>
        <dbReference type="Proteomes" id="UP000011669"/>
    </source>
</evidence>
<dbReference type="Pfam" id="PF04138">
    <property type="entry name" value="GtrA_DPMS_TM"/>
    <property type="match status" value="1"/>
</dbReference>
<feature type="domain" description="GtrA/DPMS transmembrane" evidence="7">
    <location>
        <begin position="22"/>
        <end position="139"/>
    </location>
</feature>
<evidence type="ECO:0000256" key="1">
    <source>
        <dbReference type="ARBA" id="ARBA00004141"/>
    </source>
</evidence>
<dbReference type="EMBL" id="AOMD01000004">
    <property type="protein sequence ID" value="EMA47539.1"/>
    <property type="molecule type" value="Genomic_DNA"/>
</dbReference>
<gene>
    <name evidence="8" type="ORF">C449_01196</name>
</gene>
<dbReference type="InterPro" id="IPR051401">
    <property type="entry name" value="GtrA_CellWall_Glycosyl"/>
</dbReference>
<comment type="subcellular location">
    <subcellularLocation>
        <location evidence="1">Membrane</location>
        <topology evidence="1">Multi-pass membrane protein</topology>
    </subcellularLocation>
</comment>
<dbReference type="PATRIC" id="fig|1227455.4.peg.248"/>
<proteinExistence type="inferred from homology"/>
<dbReference type="OrthoDB" id="44002at2157"/>
<keyword evidence="8" id="KW-0808">Transferase</keyword>
<evidence type="ECO:0000256" key="2">
    <source>
        <dbReference type="ARBA" id="ARBA00009399"/>
    </source>
</evidence>
<evidence type="ECO:0000256" key="3">
    <source>
        <dbReference type="ARBA" id="ARBA00022692"/>
    </source>
</evidence>
<dbReference type="GO" id="GO:0016757">
    <property type="term" value="F:glycosyltransferase activity"/>
    <property type="evidence" value="ECO:0007669"/>
    <property type="project" value="UniProtKB-KW"/>
</dbReference>
<dbReference type="GO" id="GO:0005886">
    <property type="term" value="C:plasma membrane"/>
    <property type="evidence" value="ECO:0007669"/>
    <property type="project" value="TreeGrafter"/>
</dbReference>
<evidence type="ECO:0000256" key="5">
    <source>
        <dbReference type="ARBA" id="ARBA00023136"/>
    </source>
</evidence>
<keyword evidence="4 6" id="KW-1133">Transmembrane helix</keyword>
<feature type="transmembrane region" description="Helical" evidence="6">
    <location>
        <begin position="94"/>
        <end position="113"/>
    </location>
</feature>